<dbReference type="OrthoDB" id="4083131at2759"/>
<feature type="chain" id="PRO_5040311304" evidence="2">
    <location>
        <begin position="17"/>
        <end position="227"/>
    </location>
</feature>
<feature type="signal peptide" evidence="2">
    <location>
        <begin position="1"/>
        <end position="16"/>
    </location>
</feature>
<reference evidence="3" key="1">
    <citation type="journal article" date="2021" name="Open Biol.">
        <title>Shared evolutionary footprints suggest mitochondrial oxidative damage underlies multiple complex I losses in fungi.</title>
        <authorList>
            <person name="Schikora-Tamarit M.A."/>
            <person name="Marcet-Houben M."/>
            <person name="Nosek J."/>
            <person name="Gabaldon T."/>
        </authorList>
    </citation>
    <scope>NUCLEOTIDE SEQUENCE</scope>
    <source>
        <strain evidence="3">CBS2887</strain>
    </source>
</reference>
<accession>A0A9P8Q1T4</accession>
<reference evidence="3" key="2">
    <citation type="submission" date="2021-01" db="EMBL/GenBank/DDBJ databases">
        <authorList>
            <person name="Schikora-Tamarit M.A."/>
        </authorList>
    </citation>
    <scope>NUCLEOTIDE SEQUENCE</scope>
    <source>
        <strain evidence="3">CBS2887</strain>
    </source>
</reference>
<dbReference type="EMBL" id="JAEUBG010004367">
    <property type="protein sequence ID" value="KAH3681582.1"/>
    <property type="molecule type" value="Genomic_DNA"/>
</dbReference>
<dbReference type="Proteomes" id="UP000774326">
    <property type="component" value="Unassembled WGS sequence"/>
</dbReference>
<comment type="caution">
    <text evidence="3">The sequence shown here is derived from an EMBL/GenBank/DDBJ whole genome shotgun (WGS) entry which is preliminary data.</text>
</comment>
<keyword evidence="4" id="KW-1185">Reference proteome</keyword>
<proteinExistence type="predicted"/>
<dbReference type="AlphaFoldDB" id="A0A9P8Q1T4"/>
<gene>
    <name evidence="3" type="ORF">WICPIJ_007456</name>
</gene>
<name>A0A9P8Q1T4_WICPI</name>
<feature type="compositionally biased region" description="Low complexity" evidence="1">
    <location>
        <begin position="122"/>
        <end position="138"/>
    </location>
</feature>
<organism evidence="3 4">
    <name type="scientific">Wickerhamomyces pijperi</name>
    <name type="common">Yeast</name>
    <name type="synonym">Pichia pijperi</name>
    <dbReference type="NCBI Taxonomy" id="599730"/>
    <lineage>
        <taxon>Eukaryota</taxon>
        <taxon>Fungi</taxon>
        <taxon>Dikarya</taxon>
        <taxon>Ascomycota</taxon>
        <taxon>Saccharomycotina</taxon>
        <taxon>Saccharomycetes</taxon>
        <taxon>Phaffomycetales</taxon>
        <taxon>Wickerhamomycetaceae</taxon>
        <taxon>Wickerhamomyces</taxon>
    </lineage>
</organism>
<evidence type="ECO:0000313" key="3">
    <source>
        <dbReference type="EMBL" id="KAH3681582.1"/>
    </source>
</evidence>
<evidence type="ECO:0000313" key="4">
    <source>
        <dbReference type="Proteomes" id="UP000774326"/>
    </source>
</evidence>
<keyword evidence="2" id="KW-0732">Signal</keyword>
<sequence>MSFFFSTLFNFNAVSGNTTGANSAAQDGKANEDYLEQLLTPNREVIAMIEPDSHNTRGTQGDSNADDEFVQVDLKKLSYAEIASLKGVNTSSSSVAPVFNEADLGADVSDYQMTAQFKKQRSASSSSSSSTAAAAATSQKTPYLTPNQVAGDETLFVGGNYTTNLINDSTIDDMVDNGLVDSNNADPAINDGFKKYTRVKRSKGKAKAKRVVVVHAALELAESAQEA</sequence>
<evidence type="ECO:0000256" key="2">
    <source>
        <dbReference type="SAM" id="SignalP"/>
    </source>
</evidence>
<protein>
    <submittedName>
        <fullName evidence="3">Uncharacterized protein</fullName>
    </submittedName>
</protein>
<evidence type="ECO:0000256" key="1">
    <source>
        <dbReference type="SAM" id="MobiDB-lite"/>
    </source>
</evidence>
<feature type="region of interest" description="Disordered" evidence="1">
    <location>
        <begin position="120"/>
        <end position="139"/>
    </location>
</feature>